<feature type="domain" description="F-box/LRR-repeat protein 15-like leucin rich repeat" evidence="1">
    <location>
        <begin position="309"/>
        <end position="422"/>
    </location>
</feature>
<reference evidence="2 3" key="1">
    <citation type="submission" date="2018-08" db="EMBL/GenBank/DDBJ databases">
        <title>Genome and evolution of the arbuscular mycorrhizal fungus Diversispora epigaea (formerly Glomus versiforme) and its bacterial endosymbionts.</title>
        <authorList>
            <person name="Sun X."/>
            <person name="Fei Z."/>
            <person name="Harrison M."/>
        </authorList>
    </citation>
    <scope>NUCLEOTIDE SEQUENCE [LARGE SCALE GENOMIC DNA]</scope>
    <source>
        <strain evidence="2 3">IT104</strain>
    </source>
</reference>
<dbReference type="STRING" id="1348612.A0A397ICZ1"/>
<sequence>MIENFNDHAERKVKNEFKYLKDSIIDLEYGMRMFHKKLENIVDQCNYMYSDNYDYNSNTSNSETELSDDVEILTCTSKAIPVKKIHESKDLGPVYSKSKKKRNKKKIARTPSIHHQSYFTVPIKMIENFNDHAERKVKNEFKYLKDSIIDLEYGMRMFHKKLENIVDQCNYMYSDNYDYNSNTSNSETELSDDVEILTCTSKAIPVKKIHESKDLGPVYSKSKKKRNKKKYKLLEQILYFLEINRSLYSALFVNHLWYHCGAPILWCRVEFFNKNYRQNQHALNMSRVLTQRLINFERVIRGKIKPLYCSKMAYLRLEGLKISDAFISAILHSCPNIRFLILDKSKGFSNIPIIEIAKFSPKLQHLSLNSCICLTNRCITEITRSCPKLRHLELGDCSIGNKAVEGIVRNCTNLKYLGLEGCEGISKEVMKKLNPKIKIEYPDYSDDELSDSDLPPLIPDPLRATRSVIFSDRQNGLVLTNTFRTDLINAIRVSSELTDSERINLLNRLARDIGQ</sequence>
<dbReference type="AlphaFoldDB" id="A0A397ICZ1"/>
<proteinExistence type="predicted"/>
<keyword evidence="3" id="KW-1185">Reference proteome</keyword>
<dbReference type="PANTHER" id="PTHR13318:SF190">
    <property type="entry name" value="PARTNER OF PAIRED, ISOFORM B"/>
    <property type="match status" value="1"/>
</dbReference>
<dbReference type="EMBL" id="PQFF01000226">
    <property type="protein sequence ID" value="RHZ72128.1"/>
    <property type="molecule type" value="Genomic_DNA"/>
</dbReference>
<dbReference type="SUPFAM" id="SSF52047">
    <property type="entry name" value="RNI-like"/>
    <property type="match status" value="1"/>
</dbReference>
<evidence type="ECO:0000313" key="3">
    <source>
        <dbReference type="Proteomes" id="UP000266861"/>
    </source>
</evidence>
<dbReference type="GO" id="GO:0019005">
    <property type="term" value="C:SCF ubiquitin ligase complex"/>
    <property type="evidence" value="ECO:0007669"/>
    <property type="project" value="TreeGrafter"/>
</dbReference>
<name>A0A397ICZ1_9GLOM</name>
<comment type="caution">
    <text evidence="2">The sequence shown here is derived from an EMBL/GenBank/DDBJ whole genome shotgun (WGS) entry which is preliminary data.</text>
</comment>
<organism evidence="2 3">
    <name type="scientific">Diversispora epigaea</name>
    <dbReference type="NCBI Taxonomy" id="1348612"/>
    <lineage>
        <taxon>Eukaryota</taxon>
        <taxon>Fungi</taxon>
        <taxon>Fungi incertae sedis</taxon>
        <taxon>Mucoromycota</taxon>
        <taxon>Glomeromycotina</taxon>
        <taxon>Glomeromycetes</taxon>
        <taxon>Diversisporales</taxon>
        <taxon>Diversisporaceae</taxon>
        <taxon>Diversispora</taxon>
    </lineage>
</organism>
<dbReference type="InterPro" id="IPR006553">
    <property type="entry name" value="Leu-rich_rpt_Cys-con_subtyp"/>
</dbReference>
<dbReference type="GO" id="GO:0031146">
    <property type="term" value="P:SCF-dependent proteasomal ubiquitin-dependent protein catabolic process"/>
    <property type="evidence" value="ECO:0007669"/>
    <property type="project" value="TreeGrafter"/>
</dbReference>
<dbReference type="Proteomes" id="UP000266861">
    <property type="component" value="Unassembled WGS sequence"/>
</dbReference>
<evidence type="ECO:0000313" key="2">
    <source>
        <dbReference type="EMBL" id="RHZ72128.1"/>
    </source>
</evidence>
<dbReference type="Gene3D" id="3.80.10.10">
    <property type="entry name" value="Ribonuclease Inhibitor"/>
    <property type="match status" value="1"/>
</dbReference>
<evidence type="ECO:0000259" key="1">
    <source>
        <dbReference type="Pfam" id="PF25372"/>
    </source>
</evidence>
<protein>
    <recommendedName>
        <fullName evidence="1">F-box/LRR-repeat protein 15-like leucin rich repeat domain-containing protein</fullName>
    </recommendedName>
</protein>
<dbReference type="InterPro" id="IPR032675">
    <property type="entry name" value="LRR_dom_sf"/>
</dbReference>
<dbReference type="Pfam" id="PF25372">
    <property type="entry name" value="DUF7885"/>
    <property type="match status" value="1"/>
</dbReference>
<gene>
    <name evidence="2" type="ORF">Glove_245g45</name>
</gene>
<dbReference type="PANTHER" id="PTHR13318">
    <property type="entry name" value="PARTNER OF PAIRED, ISOFORM B-RELATED"/>
    <property type="match status" value="1"/>
</dbReference>
<dbReference type="OrthoDB" id="550575at2759"/>
<accession>A0A397ICZ1</accession>
<dbReference type="SMART" id="SM00367">
    <property type="entry name" value="LRR_CC"/>
    <property type="match status" value="4"/>
</dbReference>
<dbReference type="InterPro" id="IPR057207">
    <property type="entry name" value="FBXL15_LRR"/>
</dbReference>